<evidence type="ECO:0000313" key="4">
    <source>
        <dbReference type="Proteomes" id="UP000032874"/>
    </source>
</evidence>
<comment type="caution">
    <text evidence="1">The sequence shown here is derived from an EMBL/GenBank/DDBJ whole genome shotgun (WGS) entry which is preliminary data.</text>
</comment>
<dbReference type="Pfam" id="PF10769">
    <property type="entry name" value="DUF2594"/>
    <property type="match status" value="1"/>
</dbReference>
<gene>
    <name evidence="2" type="ORF">JV35_00940</name>
    <name evidence="1" type="ORF">KP22_18285</name>
</gene>
<dbReference type="Proteomes" id="UP000032869">
    <property type="component" value="Unassembled WGS sequence"/>
</dbReference>
<protein>
    <recommendedName>
        <fullName evidence="5">DUF2594 family protein</fullName>
    </recommendedName>
</protein>
<dbReference type="eggNOG" id="ENOG50330IE">
    <property type="taxonomic scope" value="Bacteria"/>
</dbReference>
<dbReference type="AlphaFoldDB" id="A0A093T8W9"/>
<dbReference type="EMBL" id="JQHM01000014">
    <property type="protein sequence ID" value="KFX02444.1"/>
    <property type="molecule type" value="Genomic_DNA"/>
</dbReference>
<dbReference type="InterPro" id="IPR019705">
    <property type="entry name" value="DUF2594"/>
</dbReference>
<name>A0A093T8W9_9GAMM</name>
<reference evidence="3 4" key="1">
    <citation type="submission" date="2014-08" db="EMBL/GenBank/DDBJ databases">
        <title>Genome sequences of NCPPB Pectobacterium isolates.</title>
        <authorList>
            <person name="Glover R.H."/>
            <person name="Sapp M."/>
            <person name="Elphinstone J."/>
        </authorList>
    </citation>
    <scope>NUCLEOTIDE SEQUENCE [LARGE SCALE GENOMIC DNA]</scope>
    <source>
        <strain evidence="2 3">NCPPB 2793</strain>
        <strain evidence="1 4">NCPPB 2795</strain>
    </source>
</reference>
<dbReference type="EMBL" id="JQHL01000001">
    <property type="protein sequence ID" value="KFX21754.1"/>
    <property type="molecule type" value="Genomic_DNA"/>
</dbReference>
<dbReference type="Proteomes" id="UP000032874">
    <property type="component" value="Unassembled WGS sequence"/>
</dbReference>
<dbReference type="STRING" id="55207.KP22_18285"/>
<dbReference type="RefSeq" id="WP_039298616.1">
    <property type="nucleotide sequence ID" value="NZ_JQHL01000001.1"/>
</dbReference>
<evidence type="ECO:0008006" key="5">
    <source>
        <dbReference type="Google" id="ProtNLM"/>
    </source>
</evidence>
<organism evidence="1 4">
    <name type="scientific">Pectobacterium betavasculorum</name>
    <dbReference type="NCBI Taxonomy" id="55207"/>
    <lineage>
        <taxon>Bacteria</taxon>
        <taxon>Pseudomonadati</taxon>
        <taxon>Pseudomonadota</taxon>
        <taxon>Gammaproteobacteria</taxon>
        <taxon>Enterobacterales</taxon>
        <taxon>Pectobacteriaceae</taxon>
        <taxon>Pectobacterium</taxon>
    </lineage>
</organism>
<proteinExistence type="predicted"/>
<dbReference type="OrthoDB" id="6475550at2"/>
<dbReference type="NCBIfam" id="NF007904">
    <property type="entry name" value="PRK10613.1"/>
    <property type="match status" value="1"/>
</dbReference>
<sequence>MSNADFSTVASAETLAHEVTCLKAMVTLLLKAIGQADAGKVIINMEKYIAQLDDAEQAAVFDNTIKQIKTSYRK</sequence>
<evidence type="ECO:0000313" key="3">
    <source>
        <dbReference type="Proteomes" id="UP000032869"/>
    </source>
</evidence>
<keyword evidence="3" id="KW-1185">Reference proteome</keyword>
<evidence type="ECO:0000313" key="1">
    <source>
        <dbReference type="EMBL" id="KFX02444.1"/>
    </source>
</evidence>
<accession>A0A093T8W9</accession>
<evidence type="ECO:0000313" key="2">
    <source>
        <dbReference type="EMBL" id="KFX21754.1"/>
    </source>
</evidence>